<feature type="transmembrane region" description="Helical" evidence="11">
    <location>
        <begin position="36"/>
        <end position="58"/>
    </location>
</feature>
<evidence type="ECO:0000256" key="2">
    <source>
        <dbReference type="ARBA" id="ARBA00004687"/>
    </source>
</evidence>
<keyword evidence="6 11" id="KW-0812">Transmembrane</keyword>
<gene>
    <name evidence="12" type="ORF">ACFPQ9_15455</name>
</gene>
<organism evidence="12 13">
    <name type="scientific">Streptomyces coerulescens</name>
    <dbReference type="NCBI Taxonomy" id="29304"/>
    <lineage>
        <taxon>Bacteria</taxon>
        <taxon>Bacillati</taxon>
        <taxon>Actinomycetota</taxon>
        <taxon>Actinomycetes</taxon>
        <taxon>Kitasatosporales</taxon>
        <taxon>Streptomycetaceae</taxon>
        <taxon>Streptomyces</taxon>
    </lineage>
</organism>
<keyword evidence="3" id="KW-0337">GPI-anchor biosynthesis</keyword>
<feature type="transmembrane region" description="Helical" evidence="11">
    <location>
        <begin position="149"/>
        <end position="169"/>
    </location>
</feature>
<sequence length="395" mass="42557">MSTTASRPTPRATAPPGDHVHPGSRLPRAARALRHAAPALLAHLAVRGTGLLFLTVWAHRRHHTGWPMPVTAWDTDWYVGIAEHGYADELGTAYNANNLAFFPLYPVLIKAAAALTPGSRATTAPALAVLASLAAAWGVFAVGDRLYGRRVGVLLTTLWAALPVGLVQWMGYTESLFTALAAWSLYAVLTGRFLTAAWLAVLAGVTRPTGVAVAAAVTVAALLALRRRFRPRIAAAAVIAPLGWCGYVGWVGLRVGRWDGYFAVQRLWHNEWDGGRETLRVIRQLLVRDPTPELFLVMVTCTLIASVVLFGLAVWDRQPAALLVFTAVLLAIVLGSGGVYFPRARFLLPAFPLLLPVALHLSRASRRYRALALTVAVAGSVYGGAYMTLVWSRAP</sequence>
<keyword evidence="13" id="KW-1185">Reference proteome</keyword>
<evidence type="ECO:0000256" key="5">
    <source>
        <dbReference type="ARBA" id="ARBA00022679"/>
    </source>
</evidence>
<proteinExistence type="predicted"/>
<dbReference type="Proteomes" id="UP001596263">
    <property type="component" value="Unassembled WGS sequence"/>
</dbReference>
<dbReference type="RefSeq" id="WP_380853006.1">
    <property type="nucleotide sequence ID" value="NZ_JBHSKM010000008.1"/>
</dbReference>
<dbReference type="PANTHER" id="PTHR12468:SF2">
    <property type="entry name" value="GPI MANNOSYLTRANSFERASE 2"/>
    <property type="match status" value="1"/>
</dbReference>
<feature type="transmembrane region" description="Helical" evidence="11">
    <location>
        <begin position="233"/>
        <end position="253"/>
    </location>
</feature>
<evidence type="ECO:0000256" key="7">
    <source>
        <dbReference type="ARBA" id="ARBA00022824"/>
    </source>
</evidence>
<keyword evidence="4" id="KW-0328">Glycosyltransferase</keyword>
<dbReference type="InterPro" id="IPR007315">
    <property type="entry name" value="PIG-V/Gpi18"/>
</dbReference>
<evidence type="ECO:0000313" key="13">
    <source>
        <dbReference type="Proteomes" id="UP001596263"/>
    </source>
</evidence>
<keyword evidence="9 11" id="KW-0472">Membrane</keyword>
<feature type="transmembrane region" description="Helical" evidence="11">
    <location>
        <begin position="370"/>
        <end position="391"/>
    </location>
</feature>
<comment type="pathway">
    <text evidence="2">Glycolipid biosynthesis; glycosylphosphatidylinositol-anchor biosynthesis.</text>
</comment>
<evidence type="ECO:0000256" key="6">
    <source>
        <dbReference type="ARBA" id="ARBA00022692"/>
    </source>
</evidence>
<evidence type="ECO:0000256" key="3">
    <source>
        <dbReference type="ARBA" id="ARBA00022502"/>
    </source>
</evidence>
<accession>A0ABW0CH96</accession>
<keyword evidence="7" id="KW-0256">Endoplasmic reticulum</keyword>
<feature type="transmembrane region" description="Helical" evidence="11">
    <location>
        <begin position="294"/>
        <end position="315"/>
    </location>
</feature>
<evidence type="ECO:0000256" key="8">
    <source>
        <dbReference type="ARBA" id="ARBA00022989"/>
    </source>
</evidence>
<feature type="transmembrane region" description="Helical" evidence="11">
    <location>
        <begin position="346"/>
        <end position="363"/>
    </location>
</feature>
<evidence type="ECO:0000256" key="9">
    <source>
        <dbReference type="ARBA" id="ARBA00023136"/>
    </source>
</evidence>
<feature type="transmembrane region" description="Helical" evidence="11">
    <location>
        <begin position="124"/>
        <end position="143"/>
    </location>
</feature>
<name>A0ABW0CH96_STRCD</name>
<feature type="transmembrane region" description="Helical" evidence="11">
    <location>
        <begin position="209"/>
        <end position="226"/>
    </location>
</feature>
<protein>
    <recommendedName>
        <fullName evidence="14">Integral membrane protein</fullName>
    </recommendedName>
</protein>
<dbReference type="EMBL" id="JBHSKM010000008">
    <property type="protein sequence ID" value="MFC5215236.1"/>
    <property type="molecule type" value="Genomic_DNA"/>
</dbReference>
<feature type="region of interest" description="Disordered" evidence="10">
    <location>
        <begin position="1"/>
        <end position="25"/>
    </location>
</feature>
<reference evidence="13" key="1">
    <citation type="journal article" date="2019" name="Int. J. Syst. Evol. Microbiol.">
        <title>The Global Catalogue of Microorganisms (GCM) 10K type strain sequencing project: providing services to taxonomists for standard genome sequencing and annotation.</title>
        <authorList>
            <consortium name="The Broad Institute Genomics Platform"/>
            <consortium name="The Broad Institute Genome Sequencing Center for Infectious Disease"/>
            <person name="Wu L."/>
            <person name="Ma J."/>
        </authorList>
    </citation>
    <scope>NUCLEOTIDE SEQUENCE [LARGE SCALE GENOMIC DNA]</scope>
    <source>
        <strain evidence="13">KCTC 42586</strain>
    </source>
</reference>
<feature type="transmembrane region" description="Helical" evidence="11">
    <location>
        <begin position="322"/>
        <end position="340"/>
    </location>
</feature>
<comment type="subcellular location">
    <subcellularLocation>
        <location evidence="1">Endoplasmic reticulum membrane</location>
        <topology evidence="1">Multi-pass membrane protein</topology>
    </subcellularLocation>
</comment>
<keyword evidence="8 11" id="KW-1133">Transmembrane helix</keyword>
<evidence type="ECO:0000256" key="11">
    <source>
        <dbReference type="SAM" id="Phobius"/>
    </source>
</evidence>
<evidence type="ECO:0000256" key="4">
    <source>
        <dbReference type="ARBA" id="ARBA00022676"/>
    </source>
</evidence>
<evidence type="ECO:0000256" key="1">
    <source>
        <dbReference type="ARBA" id="ARBA00004477"/>
    </source>
</evidence>
<evidence type="ECO:0008006" key="14">
    <source>
        <dbReference type="Google" id="ProtNLM"/>
    </source>
</evidence>
<feature type="compositionally biased region" description="Low complexity" evidence="10">
    <location>
        <begin position="1"/>
        <end position="16"/>
    </location>
</feature>
<evidence type="ECO:0000256" key="10">
    <source>
        <dbReference type="SAM" id="MobiDB-lite"/>
    </source>
</evidence>
<comment type="caution">
    <text evidence="12">The sequence shown here is derived from an EMBL/GenBank/DDBJ whole genome shotgun (WGS) entry which is preliminary data.</text>
</comment>
<dbReference type="PANTHER" id="PTHR12468">
    <property type="entry name" value="GPI MANNOSYLTRANSFERASE 2"/>
    <property type="match status" value="1"/>
</dbReference>
<keyword evidence="5" id="KW-0808">Transferase</keyword>
<evidence type="ECO:0000313" key="12">
    <source>
        <dbReference type="EMBL" id="MFC5215236.1"/>
    </source>
</evidence>